<evidence type="ECO:0000313" key="2">
    <source>
        <dbReference type="Proteomes" id="UP001597213"/>
    </source>
</evidence>
<evidence type="ECO:0000313" key="1">
    <source>
        <dbReference type="EMBL" id="MFD1883822.1"/>
    </source>
</evidence>
<dbReference type="RefSeq" id="WP_379145467.1">
    <property type="nucleotide sequence ID" value="NZ_JBHUEN010000053.1"/>
</dbReference>
<dbReference type="EMBL" id="JBHUEN010000053">
    <property type="protein sequence ID" value="MFD1883822.1"/>
    <property type="molecule type" value="Genomic_DNA"/>
</dbReference>
<dbReference type="InterPro" id="IPR041374">
    <property type="entry name" value="BaeRF_family12"/>
</dbReference>
<sequence>MMLSHNAFVAVADGENATIFRNTARIGIELEEVERFTPASLANHSGSDLPEGASPKQEDEATFARLLVAHLNKLAIAHKFEELAIIAAPVTLGSMRKHYHKELEHRIVKEVPKSMTHASLAEIAKAVD</sequence>
<reference evidence="2" key="1">
    <citation type="journal article" date="2019" name="Int. J. Syst. Evol. Microbiol.">
        <title>The Global Catalogue of Microorganisms (GCM) 10K type strain sequencing project: providing services to taxonomists for standard genome sequencing and annotation.</title>
        <authorList>
            <consortium name="The Broad Institute Genomics Platform"/>
            <consortium name="The Broad Institute Genome Sequencing Center for Infectious Disease"/>
            <person name="Wu L."/>
            <person name="Ma J."/>
        </authorList>
    </citation>
    <scope>NUCLEOTIDE SEQUENCE [LARGE SCALE GENOMIC DNA]</scope>
    <source>
        <strain evidence="2">CCUG 56029</strain>
    </source>
</reference>
<accession>A0ABW4RC42</accession>
<name>A0ABW4RC42_9RHOB</name>
<proteinExistence type="predicted"/>
<organism evidence="1 2">
    <name type="scientific">Paracoccus pacificus</name>
    <dbReference type="NCBI Taxonomy" id="1463598"/>
    <lineage>
        <taxon>Bacteria</taxon>
        <taxon>Pseudomonadati</taxon>
        <taxon>Pseudomonadota</taxon>
        <taxon>Alphaproteobacteria</taxon>
        <taxon>Rhodobacterales</taxon>
        <taxon>Paracoccaceae</taxon>
        <taxon>Paracoccus</taxon>
    </lineage>
</organism>
<gene>
    <name evidence="1" type="ORF">ACFSCT_19090</name>
</gene>
<comment type="caution">
    <text evidence="1">The sequence shown here is derived from an EMBL/GenBank/DDBJ whole genome shotgun (WGS) entry which is preliminary data.</text>
</comment>
<dbReference type="Proteomes" id="UP001597213">
    <property type="component" value="Unassembled WGS sequence"/>
</dbReference>
<keyword evidence="2" id="KW-1185">Reference proteome</keyword>
<dbReference type="Pfam" id="PF18856">
    <property type="entry name" value="baeRF_family12"/>
    <property type="match status" value="1"/>
</dbReference>
<protein>
    <submittedName>
        <fullName evidence="1">Host attachment protein</fullName>
    </submittedName>
</protein>